<name>A0ABD2Y7W5_9GENT</name>
<comment type="caution">
    <text evidence="1">The sequence shown here is derived from an EMBL/GenBank/DDBJ whole genome shotgun (WGS) entry which is preliminary data.</text>
</comment>
<dbReference type="EMBL" id="JBJUIK010000015">
    <property type="protein sequence ID" value="KAL3502811.1"/>
    <property type="molecule type" value="Genomic_DNA"/>
</dbReference>
<proteinExistence type="predicted"/>
<evidence type="ECO:0000313" key="1">
    <source>
        <dbReference type="EMBL" id="KAL3502811.1"/>
    </source>
</evidence>
<sequence length="200" mass="21990">MLAIVDGSLLCPGLFSNRGKGRGYGHSGWGHENSFGHPINNQFVHNALQCENRFNHVYTAPNLHHSLATTHLDPVSSTTWFPDTGASTHMTVHFSWILYEGFEDKEDSPLVQTSTLPTIPLQSKTQHLAAPVDAMDGNFGITVAEKFAVDSNFDRRAVVDDSAAWDVSVHAPIALDAWSVLMLLELLLRTLTLLKDPLST</sequence>
<evidence type="ECO:0000313" key="2">
    <source>
        <dbReference type="Proteomes" id="UP001630127"/>
    </source>
</evidence>
<accession>A0ABD2Y7W5</accession>
<reference evidence="1 2" key="1">
    <citation type="submission" date="2024-11" db="EMBL/GenBank/DDBJ databases">
        <title>A near-complete genome assembly of Cinchona calisaya.</title>
        <authorList>
            <person name="Lian D.C."/>
            <person name="Zhao X.W."/>
            <person name="Wei L."/>
        </authorList>
    </citation>
    <scope>NUCLEOTIDE SEQUENCE [LARGE SCALE GENOMIC DNA]</scope>
    <source>
        <tissue evidence="1">Nenye</tissue>
    </source>
</reference>
<gene>
    <name evidence="1" type="ORF">ACH5RR_037260</name>
</gene>
<protein>
    <submittedName>
        <fullName evidence="1">Uncharacterized protein</fullName>
    </submittedName>
</protein>
<keyword evidence="2" id="KW-1185">Reference proteome</keyword>
<organism evidence="1 2">
    <name type="scientific">Cinchona calisaya</name>
    <dbReference type="NCBI Taxonomy" id="153742"/>
    <lineage>
        <taxon>Eukaryota</taxon>
        <taxon>Viridiplantae</taxon>
        <taxon>Streptophyta</taxon>
        <taxon>Embryophyta</taxon>
        <taxon>Tracheophyta</taxon>
        <taxon>Spermatophyta</taxon>
        <taxon>Magnoliopsida</taxon>
        <taxon>eudicotyledons</taxon>
        <taxon>Gunneridae</taxon>
        <taxon>Pentapetalae</taxon>
        <taxon>asterids</taxon>
        <taxon>lamiids</taxon>
        <taxon>Gentianales</taxon>
        <taxon>Rubiaceae</taxon>
        <taxon>Cinchonoideae</taxon>
        <taxon>Cinchoneae</taxon>
        <taxon>Cinchona</taxon>
    </lineage>
</organism>
<dbReference type="Proteomes" id="UP001630127">
    <property type="component" value="Unassembled WGS sequence"/>
</dbReference>
<dbReference type="AlphaFoldDB" id="A0ABD2Y7W5"/>